<protein>
    <recommendedName>
        <fullName evidence="3">PIN domain-containing protein</fullName>
    </recommendedName>
</protein>
<name>A0A8J8GHV0_9BACI</name>
<evidence type="ECO:0000313" key="1">
    <source>
        <dbReference type="EMBL" id="NSL52063.1"/>
    </source>
</evidence>
<evidence type="ECO:0008006" key="3">
    <source>
        <dbReference type="Google" id="ProtNLM"/>
    </source>
</evidence>
<organism evidence="1 2">
    <name type="scientific">Calidifontibacillus erzurumensis</name>
    <dbReference type="NCBI Taxonomy" id="2741433"/>
    <lineage>
        <taxon>Bacteria</taxon>
        <taxon>Bacillati</taxon>
        <taxon>Bacillota</taxon>
        <taxon>Bacilli</taxon>
        <taxon>Bacillales</taxon>
        <taxon>Bacillaceae</taxon>
        <taxon>Calidifontibacillus/Schinkia group</taxon>
        <taxon>Calidifontibacillus</taxon>
    </lineage>
</organism>
<gene>
    <name evidence="1" type="ORF">HR057_09895</name>
</gene>
<dbReference type="AlphaFoldDB" id="A0A8J8GHV0"/>
<accession>A0A8J8GHV0</accession>
<comment type="caution">
    <text evidence="1">The sequence shown here is derived from an EMBL/GenBank/DDBJ whole genome shotgun (WGS) entry which is preliminary data.</text>
</comment>
<dbReference type="RefSeq" id="WP_173731267.1">
    <property type="nucleotide sequence ID" value="NZ_JABTTE010000012.1"/>
</dbReference>
<sequence>MRKSIDFTDAYIAAHACSLKPAHIIMENIKDFKGLNVFAEVAPEVEQKED</sequence>
<dbReference type="Proteomes" id="UP000625804">
    <property type="component" value="Unassembled WGS sequence"/>
</dbReference>
<keyword evidence="2" id="KW-1185">Reference proteome</keyword>
<reference evidence="1" key="1">
    <citation type="submission" date="2020-06" db="EMBL/GenBank/DDBJ databases">
        <title>A novel thermopfilic bacterium from Erzurum, Turkey.</title>
        <authorList>
            <person name="Adiguzel A."/>
            <person name="Ay H."/>
            <person name="Baltaci M.O."/>
        </authorList>
    </citation>
    <scope>NUCLEOTIDE SEQUENCE</scope>
    <source>
        <strain evidence="1">P2</strain>
    </source>
</reference>
<proteinExistence type="predicted"/>
<dbReference type="EMBL" id="JABTTE010000012">
    <property type="protein sequence ID" value="NSL52063.1"/>
    <property type="molecule type" value="Genomic_DNA"/>
</dbReference>
<evidence type="ECO:0000313" key="2">
    <source>
        <dbReference type="Proteomes" id="UP000625804"/>
    </source>
</evidence>
<dbReference type="SUPFAM" id="SSF88723">
    <property type="entry name" value="PIN domain-like"/>
    <property type="match status" value="1"/>
</dbReference>
<dbReference type="InterPro" id="IPR029060">
    <property type="entry name" value="PIN-like_dom_sf"/>
</dbReference>